<dbReference type="Pfam" id="PF00017">
    <property type="entry name" value="SH2"/>
    <property type="match status" value="1"/>
</dbReference>
<dbReference type="GO" id="GO:0007169">
    <property type="term" value="P:cell surface receptor protein tyrosine kinase signaling pathway"/>
    <property type="evidence" value="ECO:0007669"/>
    <property type="project" value="TreeGrafter"/>
</dbReference>
<dbReference type="GO" id="GO:0035556">
    <property type="term" value="P:intracellular signal transduction"/>
    <property type="evidence" value="ECO:0007669"/>
    <property type="project" value="InterPro"/>
</dbReference>
<dbReference type="RefSeq" id="XP_022332812.1">
    <property type="nucleotide sequence ID" value="XM_022477104.1"/>
</dbReference>
<dbReference type="GO" id="GO:0005886">
    <property type="term" value="C:plasma membrane"/>
    <property type="evidence" value="ECO:0007669"/>
    <property type="project" value="TreeGrafter"/>
</dbReference>
<dbReference type="SMART" id="SM00252">
    <property type="entry name" value="SH2"/>
    <property type="match status" value="1"/>
</dbReference>
<feature type="domain" description="PID" evidence="4">
    <location>
        <begin position="43"/>
        <end position="211"/>
    </location>
</feature>
<protein>
    <submittedName>
        <fullName evidence="7">SHC-transforming protein 1-like isoform X1</fullName>
    </submittedName>
</protein>
<dbReference type="Proteomes" id="UP000694844">
    <property type="component" value="Chromosome 4"/>
</dbReference>
<feature type="compositionally biased region" description="Basic residues" evidence="3">
    <location>
        <begin position="1"/>
        <end position="12"/>
    </location>
</feature>
<dbReference type="SUPFAM" id="SSF55550">
    <property type="entry name" value="SH2 domain"/>
    <property type="match status" value="1"/>
</dbReference>
<feature type="domain" description="SH2" evidence="5">
    <location>
        <begin position="418"/>
        <end position="509"/>
    </location>
</feature>
<dbReference type="PROSITE" id="PS01179">
    <property type="entry name" value="PID"/>
    <property type="match status" value="1"/>
</dbReference>
<dbReference type="InterPro" id="IPR051235">
    <property type="entry name" value="CEP152/SHC-Transforming"/>
</dbReference>
<name>A0A8B8DX48_CRAVI</name>
<dbReference type="SMART" id="SM00462">
    <property type="entry name" value="PTB"/>
    <property type="match status" value="1"/>
</dbReference>
<dbReference type="Gene3D" id="3.30.505.10">
    <property type="entry name" value="SH2 domain"/>
    <property type="match status" value="1"/>
</dbReference>
<dbReference type="PANTHER" id="PTHR10337:SF11">
    <property type="entry name" value="DSHC PROTEIN"/>
    <property type="match status" value="1"/>
</dbReference>
<feature type="compositionally biased region" description="Pro residues" evidence="3">
    <location>
        <begin position="320"/>
        <end position="330"/>
    </location>
</feature>
<dbReference type="AlphaFoldDB" id="A0A8B8DX48"/>
<feature type="region of interest" description="Disordered" evidence="3">
    <location>
        <begin position="224"/>
        <end position="244"/>
    </location>
</feature>
<evidence type="ECO:0000313" key="7">
    <source>
        <dbReference type="RefSeq" id="XP_022332812.1"/>
    </source>
</evidence>
<dbReference type="PRINTS" id="PR00629">
    <property type="entry name" value="SHCPIDOMAIN"/>
</dbReference>
<feature type="region of interest" description="Disordered" evidence="3">
    <location>
        <begin position="1"/>
        <end position="22"/>
    </location>
</feature>
<evidence type="ECO:0000256" key="1">
    <source>
        <dbReference type="ARBA" id="ARBA00022999"/>
    </source>
</evidence>
<dbReference type="PROSITE" id="PS50001">
    <property type="entry name" value="SH2"/>
    <property type="match status" value="1"/>
</dbReference>
<feature type="region of interest" description="Disordered" evidence="3">
    <location>
        <begin position="279"/>
        <end position="372"/>
    </location>
</feature>
<dbReference type="KEGG" id="cvn:111130271"/>
<dbReference type="GeneID" id="111130271"/>
<evidence type="ECO:0000259" key="4">
    <source>
        <dbReference type="PROSITE" id="PS01179"/>
    </source>
</evidence>
<dbReference type="PANTHER" id="PTHR10337">
    <property type="entry name" value="SHC TRANSFORMING PROTEIN"/>
    <property type="match status" value="1"/>
</dbReference>
<reference evidence="7" key="1">
    <citation type="submission" date="2025-08" db="UniProtKB">
        <authorList>
            <consortium name="RefSeq"/>
        </authorList>
    </citation>
    <scope>IDENTIFICATION</scope>
    <source>
        <tissue evidence="7">Whole sample</tissue>
    </source>
</reference>
<organism evidence="6 7">
    <name type="scientific">Crassostrea virginica</name>
    <name type="common">Eastern oyster</name>
    <dbReference type="NCBI Taxonomy" id="6565"/>
    <lineage>
        <taxon>Eukaryota</taxon>
        <taxon>Metazoa</taxon>
        <taxon>Spiralia</taxon>
        <taxon>Lophotrochozoa</taxon>
        <taxon>Mollusca</taxon>
        <taxon>Bivalvia</taxon>
        <taxon>Autobranchia</taxon>
        <taxon>Pteriomorphia</taxon>
        <taxon>Ostreida</taxon>
        <taxon>Ostreoidea</taxon>
        <taxon>Ostreidae</taxon>
        <taxon>Crassostrea</taxon>
    </lineage>
</organism>
<dbReference type="Pfam" id="PF00640">
    <property type="entry name" value="PID"/>
    <property type="match status" value="1"/>
</dbReference>
<proteinExistence type="predicted"/>
<keyword evidence="1 2" id="KW-0727">SH2 domain</keyword>
<dbReference type="InterPro" id="IPR011993">
    <property type="entry name" value="PH-like_dom_sf"/>
</dbReference>
<dbReference type="InterPro" id="IPR006020">
    <property type="entry name" value="PTB/PI_dom"/>
</dbReference>
<evidence type="ECO:0000256" key="2">
    <source>
        <dbReference type="PROSITE-ProRule" id="PRU00191"/>
    </source>
</evidence>
<dbReference type="CDD" id="cd01209">
    <property type="entry name" value="PTB_Shc"/>
    <property type="match status" value="1"/>
</dbReference>
<feature type="compositionally biased region" description="Basic and acidic residues" evidence="3">
    <location>
        <begin position="287"/>
        <end position="299"/>
    </location>
</feature>
<dbReference type="Gene3D" id="2.30.29.30">
    <property type="entry name" value="Pleckstrin-homology domain (PH domain)/Phosphotyrosine-binding domain (PTB)"/>
    <property type="match status" value="1"/>
</dbReference>
<dbReference type="OrthoDB" id="9938362at2759"/>
<dbReference type="InterPro" id="IPR000980">
    <property type="entry name" value="SH2"/>
</dbReference>
<gene>
    <name evidence="7" type="primary">LOC111130271</name>
</gene>
<dbReference type="InterPro" id="IPR006019">
    <property type="entry name" value="PID_Shc-like"/>
</dbReference>
<feature type="compositionally biased region" description="Basic and acidic residues" evidence="3">
    <location>
        <begin position="342"/>
        <end position="351"/>
    </location>
</feature>
<dbReference type="InterPro" id="IPR036860">
    <property type="entry name" value="SH2_dom_sf"/>
</dbReference>
<dbReference type="SUPFAM" id="SSF50729">
    <property type="entry name" value="PH domain-like"/>
    <property type="match status" value="1"/>
</dbReference>
<keyword evidence="6" id="KW-1185">Reference proteome</keyword>
<evidence type="ECO:0000256" key="3">
    <source>
        <dbReference type="SAM" id="MobiDB-lite"/>
    </source>
</evidence>
<dbReference type="GO" id="GO:0030971">
    <property type="term" value="F:receptor tyrosine kinase binding"/>
    <property type="evidence" value="ECO:0007669"/>
    <property type="project" value="TreeGrafter"/>
</dbReference>
<evidence type="ECO:0000313" key="6">
    <source>
        <dbReference type="Proteomes" id="UP000694844"/>
    </source>
</evidence>
<dbReference type="PRINTS" id="PR00401">
    <property type="entry name" value="SH2DOMAIN"/>
</dbReference>
<dbReference type="FunFam" id="2.30.29.30:FF:000377">
    <property type="entry name" value="Shc transforming protein"/>
    <property type="match status" value="1"/>
</dbReference>
<sequence length="516" mass="57405">MASKGDKHRKKGRSSEWSKSGSFMNKPDRGWIHPDFQLDKEAGICYGVRYIGCIEVKESMRSLDFETRTALAREAINRVCEAAGLKTTKKRKIDKKLTKMLGEKPVLQYAGSNVNLTISTECLSLMIMESGEIIASHQMPGISFASGGDAETLDFVSYVAKDLVNGRACHVLECGGGLSEDVITTIGQAFELRFKEYLKNQPKAMEIPDRSEGPLAEADAWGDDENEYYNDRPDARPPSPQTASKAPLAEYAVPPSNLPVSDGVYSSVKDKMSTVYDTPKEQPLIDFSDKDVNNYDNKENSTSPEFKPNLYDNKENVISEPPPWKPPTPPVIDGLPDAPPPRYKEPPKAVEDPFDLEPFSAELPPPRHKPEQNGIQEKVAEDKALCDTLPPLKENPVPGSPNPSGGNLKSIAPMFEEWYHGALPRKQAEKFLQKDGDFLVRKSSSDPNQFVLSGRQNGMIKHLLLVDPDGVVRTKDHTFESVPHLISYHRSKNFPIISQESVLYLVRPVSNNYTNC</sequence>
<evidence type="ECO:0000259" key="5">
    <source>
        <dbReference type="PROSITE" id="PS50001"/>
    </source>
</evidence>
<accession>A0A8B8DX48</accession>